<comment type="caution">
    <text evidence="5">The sequence shown here is derived from an EMBL/GenBank/DDBJ whole genome shotgun (WGS) entry which is preliminary data.</text>
</comment>
<gene>
    <name evidence="5" type="ORF">BWY43_00096</name>
</gene>
<reference evidence="5" key="1">
    <citation type="submission" date="2017-02" db="EMBL/GenBank/DDBJ databases">
        <title>Delving into the versatile metabolic prowess of the omnipresent phylum Bacteroidetes.</title>
        <authorList>
            <person name="Nobu M.K."/>
            <person name="Mei R."/>
            <person name="Narihiro T."/>
            <person name="Kuroda K."/>
            <person name="Liu W.-T."/>
        </authorList>
    </citation>
    <scope>NUCLEOTIDE SEQUENCE</scope>
    <source>
        <strain evidence="5">ADurb.Bin280</strain>
    </source>
</reference>
<dbReference type="CDD" id="cd03255">
    <property type="entry name" value="ABC_MJ0796_LolCDE_FtsE"/>
    <property type="match status" value="1"/>
</dbReference>
<evidence type="ECO:0000313" key="5">
    <source>
        <dbReference type="EMBL" id="OQA53258.1"/>
    </source>
</evidence>
<protein>
    <submittedName>
        <fullName evidence="5">Putative ABC transporter ATP-binding protein</fullName>
    </submittedName>
</protein>
<dbReference type="InterPro" id="IPR003439">
    <property type="entry name" value="ABC_transporter-like_ATP-bd"/>
</dbReference>
<keyword evidence="2" id="KW-0547">Nucleotide-binding</keyword>
<organism evidence="5">
    <name type="scientific">candidate division WS2 bacterium ADurb.Bin280</name>
    <dbReference type="NCBI Taxonomy" id="1852829"/>
    <lineage>
        <taxon>Bacteria</taxon>
        <taxon>candidate division WS2</taxon>
    </lineage>
</organism>
<feature type="domain" description="ABC transporter" evidence="4">
    <location>
        <begin position="10"/>
        <end position="234"/>
    </location>
</feature>
<accession>A0A1V5SFI8</accession>
<dbReference type="InterPro" id="IPR003593">
    <property type="entry name" value="AAA+_ATPase"/>
</dbReference>
<dbReference type="FunFam" id="3.40.50.300:FF:000032">
    <property type="entry name" value="Export ABC transporter ATP-binding protein"/>
    <property type="match status" value="1"/>
</dbReference>
<dbReference type="PANTHER" id="PTHR24220">
    <property type="entry name" value="IMPORT ATP-BINDING PROTEIN"/>
    <property type="match status" value="1"/>
</dbReference>
<dbReference type="GO" id="GO:0022857">
    <property type="term" value="F:transmembrane transporter activity"/>
    <property type="evidence" value="ECO:0007669"/>
    <property type="project" value="TreeGrafter"/>
</dbReference>
<dbReference type="InterPro" id="IPR015854">
    <property type="entry name" value="ABC_transpr_LolD-like"/>
</dbReference>
<dbReference type="AlphaFoldDB" id="A0A1V5SFI8"/>
<dbReference type="InterPro" id="IPR017911">
    <property type="entry name" value="MacB-like_ATP-bd"/>
</dbReference>
<dbReference type="Pfam" id="PF00005">
    <property type="entry name" value="ABC_tran"/>
    <property type="match status" value="1"/>
</dbReference>
<dbReference type="PROSITE" id="PS50893">
    <property type="entry name" value="ABC_TRANSPORTER_2"/>
    <property type="match status" value="1"/>
</dbReference>
<dbReference type="GO" id="GO:0005886">
    <property type="term" value="C:plasma membrane"/>
    <property type="evidence" value="ECO:0007669"/>
    <property type="project" value="TreeGrafter"/>
</dbReference>
<dbReference type="PROSITE" id="PS00211">
    <property type="entry name" value="ABC_TRANSPORTER_1"/>
    <property type="match status" value="1"/>
</dbReference>
<proteinExistence type="predicted"/>
<dbReference type="Gene3D" id="3.40.50.300">
    <property type="entry name" value="P-loop containing nucleotide triphosphate hydrolases"/>
    <property type="match status" value="1"/>
</dbReference>
<evidence type="ECO:0000256" key="1">
    <source>
        <dbReference type="ARBA" id="ARBA00022448"/>
    </source>
</evidence>
<dbReference type="InterPro" id="IPR027417">
    <property type="entry name" value="P-loop_NTPase"/>
</dbReference>
<dbReference type="GO" id="GO:0016887">
    <property type="term" value="F:ATP hydrolysis activity"/>
    <property type="evidence" value="ECO:0007669"/>
    <property type="project" value="InterPro"/>
</dbReference>
<dbReference type="InterPro" id="IPR017871">
    <property type="entry name" value="ABC_transporter-like_CS"/>
</dbReference>
<dbReference type="Proteomes" id="UP000485367">
    <property type="component" value="Unassembled WGS sequence"/>
</dbReference>
<dbReference type="SMART" id="SM00382">
    <property type="entry name" value="AAA"/>
    <property type="match status" value="1"/>
</dbReference>
<dbReference type="SUPFAM" id="SSF52540">
    <property type="entry name" value="P-loop containing nucleoside triphosphate hydrolases"/>
    <property type="match status" value="1"/>
</dbReference>
<dbReference type="PANTHER" id="PTHR24220:SF86">
    <property type="entry name" value="ABC TRANSPORTER ABCH.1"/>
    <property type="match status" value="1"/>
</dbReference>
<dbReference type="GO" id="GO:0005524">
    <property type="term" value="F:ATP binding"/>
    <property type="evidence" value="ECO:0007669"/>
    <property type="project" value="UniProtKB-KW"/>
</dbReference>
<dbReference type="GO" id="GO:0098796">
    <property type="term" value="C:membrane protein complex"/>
    <property type="evidence" value="ECO:0007669"/>
    <property type="project" value="UniProtKB-ARBA"/>
</dbReference>
<sequence length="234" mass="26179">MEKAKQEPIIKVKNLFKSFKVGENKIEAIRGLDLEIFPEDFIVIFGPSGCGKSTLLNVILGLENPDSGEVTVRGTKIANLTEDEKGSFRARKFGMVYQMPNWIKSMNVLENVAAPLIIEGLKMKFALEKASAILKSLEIECLSGQFPTQLSGGQQQKVELARALIANPWIIMADEPTGNLDSESAEDVMNLLKKLNEQEKRTIILVTHNDDYFNRGTRRIEMRDGKITKDDNHG</sequence>
<evidence type="ECO:0000256" key="3">
    <source>
        <dbReference type="ARBA" id="ARBA00022840"/>
    </source>
</evidence>
<keyword evidence="1" id="KW-0813">Transport</keyword>
<dbReference type="EMBL" id="MWBO01000007">
    <property type="protein sequence ID" value="OQA53258.1"/>
    <property type="molecule type" value="Genomic_DNA"/>
</dbReference>
<evidence type="ECO:0000259" key="4">
    <source>
        <dbReference type="PROSITE" id="PS50893"/>
    </source>
</evidence>
<name>A0A1V5SFI8_9BACT</name>
<evidence type="ECO:0000256" key="2">
    <source>
        <dbReference type="ARBA" id="ARBA00022741"/>
    </source>
</evidence>
<keyword evidence="3 5" id="KW-0067">ATP-binding</keyword>